<protein>
    <submittedName>
        <fullName evidence="3">Acyltransferase</fullName>
    </submittedName>
</protein>
<keyword evidence="3" id="KW-0012">Acyltransferase</keyword>
<feature type="transmembrane region" description="Helical" evidence="1">
    <location>
        <begin position="44"/>
        <end position="66"/>
    </location>
</feature>
<keyword evidence="1" id="KW-1133">Transmembrane helix</keyword>
<dbReference type="GO" id="GO:0016020">
    <property type="term" value="C:membrane"/>
    <property type="evidence" value="ECO:0007669"/>
    <property type="project" value="TreeGrafter"/>
</dbReference>
<feature type="transmembrane region" description="Helical" evidence="1">
    <location>
        <begin position="144"/>
        <end position="161"/>
    </location>
</feature>
<accession>A0A344L643</accession>
<dbReference type="OrthoDB" id="5242306at2"/>
<dbReference type="InterPro" id="IPR050879">
    <property type="entry name" value="Acyltransferase_3"/>
</dbReference>
<dbReference type="PANTHER" id="PTHR23028">
    <property type="entry name" value="ACETYLTRANSFERASE"/>
    <property type="match status" value="1"/>
</dbReference>
<feature type="transmembrane region" description="Helical" evidence="1">
    <location>
        <begin position="327"/>
        <end position="348"/>
    </location>
</feature>
<dbReference type="EMBL" id="CP015163">
    <property type="protein sequence ID" value="AXB43517.1"/>
    <property type="molecule type" value="Genomic_DNA"/>
</dbReference>
<keyword evidence="3" id="KW-0808">Transferase</keyword>
<proteinExistence type="predicted"/>
<dbReference type="InterPro" id="IPR002656">
    <property type="entry name" value="Acyl_transf_3_dom"/>
</dbReference>
<gene>
    <name evidence="3" type="ORF">A4R43_13985</name>
</gene>
<feature type="transmembrane region" description="Helical" evidence="1">
    <location>
        <begin position="239"/>
        <end position="255"/>
    </location>
</feature>
<evidence type="ECO:0000256" key="1">
    <source>
        <dbReference type="SAM" id="Phobius"/>
    </source>
</evidence>
<feature type="transmembrane region" description="Helical" evidence="1">
    <location>
        <begin position="290"/>
        <end position="307"/>
    </location>
</feature>
<evidence type="ECO:0000313" key="4">
    <source>
        <dbReference type="Proteomes" id="UP000250434"/>
    </source>
</evidence>
<dbReference type="PANTHER" id="PTHR23028:SF53">
    <property type="entry name" value="ACYL_TRANSF_3 DOMAIN-CONTAINING PROTEIN"/>
    <property type="match status" value="1"/>
</dbReference>
<dbReference type="GO" id="GO:0009103">
    <property type="term" value="P:lipopolysaccharide biosynthetic process"/>
    <property type="evidence" value="ECO:0007669"/>
    <property type="project" value="TreeGrafter"/>
</dbReference>
<feature type="transmembrane region" description="Helical" evidence="1">
    <location>
        <begin position="86"/>
        <end position="104"/>
    </location>
</feature>
<feature type="domain" description="Acyltransferase 3" evidence="2">
    <location>
        <begin position="5"/>
        <end position="346"/>
    </location>
</feature>
<evidence type="ECO:0000259" key="2">
    <source>
        <dbReference type="Pfam" id="PF01757"/>
    </source>
</evidence>
<sequence>MKQRYQLDVYRALAAMAVAVFHAYQSNRTAHWPLEGTVWHEILLATDLFVAMFFVLSGFLLGIPVARAALGLSEPRPARVFLVKRVARLVPLYFLVVLVVWTMTNPEFPGQWRDLVLHLTFTHVYSDDYIFWTNGPAWSLADEMHFYLLLAVLGPLAYRLCARFGGTRAKLAVLLTGAGTLAALSLGYKILAKYVWQVPHDRWSVWFGPLAKLDLFAIGLLMAVASAAGFRLAARWQRAGFALTGAGLVYLAHTADLSEAFVHTVVGLGCALVITSTTLTTVAPPRLLSWRPLVTIGVASYSVYLWHEPVLRVLGASGLLPDRGTPTAFVVTAVCLLVVVIPLAMVSYQAIEKVGMKLAATIDGTGRARNYYPELDRLSNWEPAPR</sequence>
<dbReference type="Proteomes" id="UP000250434">
    <property type="component" value="Chromosome"/>
</dbReference>
<evidence type="ECO:0000313" key="3">
    <source>
        <dbReference type="EMBL" id="AXB43517.1"/>
    </source>
</evidence>
<keyword evidence="1" id="KW-0472">Membrane</keyword>
<dbReference type="KEGG" id="aab:A4R43_13985"/>
<feature type="transmembrane region" description="Helical" evidence="1">
    <location>
        <begin position="7"/>
        <end position="24"/>
    </location>
</feature>
<dbReference type="AlphaFoldDB" id="A0A344L643"/>
<feature type="transmembrane region" description="Helical" evidence="1">
    <location>
        <begin position="261"/>
        <end position="283"/>
    </location>
</feature>
<dbReference type="Pfam" id="PF01757">
    <property type="entry name" value="Acyl_transf_3"/>
    <property type="match status" value="1"/>
</dbReference>
<organism evidence="3 4">
    <name type="scientific">Amycolatopsis albispora</name>
    <dbReference type="NCBI Taxonomy" id="1804986"/>
    <lineage>
        <taxon>Bacteria</taxon>
        <taxon>Bacillati</taxon>
        <taxon>Actinomycetota</taxon>
        <taxon>Actinomycetes</taxon>
        <taxon>Pseudonocardiales</taxon>
        <taxon>Pseudonocardiaceae</taxon>
        <taxon>Amycolatopsis</taxon>
    </lineage>
</organism>
<reference evidence="3 4" key="1">
    <citation type="submission" date="2016-04" db="EMBL/GenBank/DDBJ databases">
        <title>Complete genome sequence and analysis of deep-sea sediment isolate, Amycolatopsis sp. WP1.</title>
        <authorList>
            <person name="Wang H."/>
            <person name="Chen S."/>
            <person name="Wu Q."/>
        </authorList>
    </citation>
    <scope>NUCLEOTIDE SEQUENCE [LARGE SCALE GENOMIC DNA]</scope>
    <source>
        <strain evidence="3 4">WP1</strain>
    </source>
</reference>
<dbReference type="GO" id="GO:0016747">
    <property type="term" value="F:acyltransferase activity, transferring groups other than amino-acyl groups"/>
    <property type="evidence" value="ECO:0007669"/>
    <property type="project" value="InterPro"/>
</dbReference>
<keyword evidence="4" id="KW-1185">Reference proteome</keyword>
<keyword evidence="1" id="KW-0812">Transmembrane</keyword>
<dbReference type="RefSeq" id="WP_113692753.1">
    <property type="nucleotide sequence ID" value="NZ_CP015163.1"/>
</dbReference>
<feature type="transmembrane region" description="Helical" evidence="1">
    <location>
        <begin position="173"/>
        <end position="195"/>
    </location>
</feature>
<name>A0A344L643_9PSEU</name>